<dbReference type="EMBL" id="CP141614">
    <property type="protein sequence ID" value="WRP15451.1"/>
    <property type="molecule type" value="Genomic_DNA"/>
</dbReference>
<reference evidence="3" key="1">
    <citation type="submission" date="2023-12" db="EMBL/GenBank/DDBJ databases">
        <title>Novel isolates from deep terrestrial aquifers shed light on the physiology and ecology of the class Limnochordia.</title>
        <authorList>
            <person name="Karnachuk O.V."/>
            <person name="Lukina A.P."/>
            <person name="Avakyan M.R."/>
            <person name="Kadnikov V."/>
            <person name="Begmatov S."/>
            <person name="Beletsky A.V."/>
            <person name="Mardanov A.V."/>
            <person name="Ravin N.V."/>
        </authorList>
    </citation>
    <scope>NUCLEOTIDE SEQUENCE [LARGE SCALE GENOMIC DNA]</scope>
    <source>
        <strain evidence="3">LN</strain>
    </source>
</reference>
<keyword evidence="3" id="KW-1185">Reference proteome</keyword>
<proteinExistence type="predicted"/>
<evidence type="ECO:0000256" key="1">
    <source>
        <dbReference type="ARBA" id="ARBA00023121"/>
    </source>
</evidence>
<accession>A0ABZ1BSG8</accession>
<dbReference type="Pfam" id="PF02645">
    <property type="entry name" value="DegV"/>
    <property type="match status" value="1"/>
</dbReference>
<dbReference type="RefSeq" id="WP_324669854.1">
    <property type="nucleotide sequence ID" value="NZ_CP141614.1"/>
</dbReference>
<name>A0ABZ1BSG8_9FIRM</name>
<gene>
    <name evidence="2" type="ORF">VLY81_04620</name>
</gene>
<keyword evidence="1" id="KW-0446">Lipid-binding</keyword>
<dbReference type="PANTHER" id="PTHR33434">
    <property type="entry name" value="DEGV DOMAIN-CONTAINING PROTEIN DR_1986-RELATED"/>
    <property type="match status" value="1"/>
</dbReference>
<dbReference type="NCBIfam" id="TIGR00762">
    <property type="entry name" value="DegV"/>
    <property type="match status" value="1"/>
</dbReference>
<dbReference type="PANTHER" id="PTHR33434:SF2">
    <property type="entry name" value="FATTY ACID-BINDING PROTEIN TM_1468"/>
    <property type="match status" value="1"/>
</dbReference>
<evidence type="ECO:0000313" key="2">
    <source>
        <dbReference type="EMBL" id="WRP15451.1"/>
    </source>
</evidence>
<dbReference type="Gene3D" id="3.30.1180.10">
    <property type="match status" value="1"/>
</dbReference>
<dbReference type="PROSITE" id="PS51482">
    <property type="entry name" value="DEGV"/>
    <property type="match status" value="1"/>
</dbReference>
<dbReference type="InterPro" id="IPR050270">
    <property type="entry name" value="DegV_domain_contain"/>
</dbReference>
<dbReference type="Gene3D" id="3.40.50.10170">
    <property type="match status" value="1"/>
</dbReference>
<dbReference type="InterPro" id="IPR003797">
    <property type="entry name" value="DegV"/>
</dbReference>
<protein>
    <submittedName>
        <fullName evidence="2">DegV family protein</fullName>
    </submittedName>
</protein>
<sequence>MGTPAALDAGQRGPRVAVVTDSVACIPPDVAGALGIEVVPIWIHLGGRSLRDGVDISPHELYRRLRAGELGSTSAPSPGDFLEAFRRLAERGASAILVITLPAELTAVHRSATLAAEMSPVPVEVVDSRTAAAAQGWVAIEAARALRGGADVASAIARAREVSRRSRLFAMVPELQYLRRGGRAVHALARLGASLGIVPLLALRDGRVEPLAVTRSFQAALDRMVEEMAADAATGRLHVAVMEADAGPQARRLVDAVRARLAPAELITTTFTPAMGVHAGPGIVGVGYWVEPRPT</sequence>
<organism evidence="2 3">
    <name type="scientific">Geochorda subterranea</name>
    <dbReference type="NCBI Taxonomy" id="3109564"/>
    <lineage>
        <taxon>Bacteria</taxon>
        <taxon>Bacillati</taxon>
        <taxon>Bacillota</taxon>
        <taxon>Limnochordia</taxon>
        <taxon>Limnochordales</taxon>
        <taxon>Geochordaceae</taxon>
        <taxon>Geochorda</taxon>
    </lineage>
</organism>
<dbReference type="SUPFAM" id="SSF82549">
    <property type="entry name" value="DAK1/DegV-like"/>
    <property type="match status" value="1"/>
</dbReference>
<evidence type="ECO:0000313" key="3">
    <source>
        <dbReference type="Proteomes" id="UP001333102"/>
    </source>
</evidence>
<dbReference type="InterPro" id="IPR043168">
    <property type="entry name" value="DegV_C"/>
</dbReference>
<dbReference type="Proteomes" id="UP001333102">
    <property type="component" value="Chromosome"/>
</dbReference>